<protein>
    <submittedName>
        <fullName evidence="1">Uncharacterized protein</fullName>
    </submittedName>
</protein>
<gene>
    <name evidence="1" type="ORF">BXY66_3824</name>
</gene>
<proteinExistence type="predicted"/>
<comment type="caution">
    <text evidence="1">The sequence shown here is derived from an EMBL/GenBank/DDBJ whole genome shotgun (WGS) entry which is preliminary data.</text>
</comment>
<keyword evidence="2" id="KW-1185">Reference proteome</keyword>
<organism evidence="1 2">
    <name type="scientific">Shimia isoporae</name>
    <dbReference type="NCBI Taxonomy" id="647720"/>
    <lineage>
        <taxon>Bacteria</taxon>
        <taxon>Pseudomonadati</taxon>
        <taxon>Pseudomonadota</taxon>
        <taxon>Alphaproteobacteria</taxon>
        <taxon>Rhodobacterales</taxon>
        <taxon>Roseobacteraceae</taxon>
    </lineage>
</organism>
<evidence type="ECO:0000313" key="1">
    <source>
        <dbReference type="EMBL" id="TCK99322.1"/>
    </source>
</evidence>
<name>A0A4R1N8V5_9RHOB</name>
<dbReference type="Proteomes" id="UP000295673">
    <property type="component" value="Unassembled WGS sequence"/>
</dbReference>
<dbReference type="AlphaFoldDB" id="A0A4R1N8V5"/>
<reference evidence="1 2" key="1">
    <citation type="submission" date="2019-03" db="EMBL/GenBank/DDBJ databases">
        <title>Genomic Encyclopedia of Archaeal and Bacterial Type Strains, Phase II (KMG-II): from individual species to whole genera.</title>
        <authorList>
            <person name="Goeker M."/>
        </authorList>
    </citation>
    <scope>NUCLEOTIDE SEQUENCE [LARGE SCALE GENOMIC DNA]</scope>
    <source>
        <strain evidence="1 2">DSM 26433</strain>
    </source>
</reference>
<dbReference type="EMBL" id="SMGR01000005">
    <property type="protein sequence ID" value="TCK99322.1"/>
    <property type="molecule type" value="Genomic_DNA"/>
</dbReference>
<evidence type="ECO:0000313" key="2">
    <source>
        <dbReference type="Proteomes" id="UP000295673"/>
    </source>
</evidence>
<sequence>MAVARGMPGVAGYVEYCIGHTPVMVAVDAEGNPTGESHICPEFSLSLLNLVAEETAQIVAPQGRAHRLVVTEPDVAHLIRILKGAARAPPVRT</sequence>
<accession>A0A4R1N8V5</accession>